<proteinExistence type="predicted"/>
<accession>A0A6V7RMC4</accession>
<dbReference type="AlphaFoldDB" id="A0A6V7RMC4"/>
<reference evidence="1 2" key="1">
    <citation type="submission" date="2020-07" db="EMBL/GenBank/DDBJ databases">
        <authorList>
            <person name="Criscuolo A."/>
        </authorList>
    </citation>
    <scope>NUCLEOTIDE SEQUENCE [LARGE SCALE GENOMIC DNA]</scope>
    <source>
        <strain evidence="1">CIP111649</strain>
    </source>
</reference>
<evidence type="ECO:0000313" key="1">
    <source>
        <dbReference type="EMBL" id="CAD2078724.1"/>
    </source>
</evidence>
<dbReference type="EMBL" id="CAJEWD010000008">
    <property type="protein sequence ID" value="CAD2078724.1"/>
    <property type="molecule type" value="Genomic_DNA"/>
</dbReference>
<keyword evidence="2" id="KW-1185">Reference proteome</keyword>
<name>A0A6V7RMC4_9STAP</name>
<comment type="caution">
    <text evidence="1">The sequence shown here is derived from an EMBL/GenBank/DDBJ whole genome shotgun (WGS) entry which is preliminary data.</text>
</comment>
<dbReference type="RefSeq" id="WP_185125939.1">
    <property type="nucleotide sequence ID" value="NZ_CAJEWD010000008.1"/>
</dbReference>
<organism evidence="1 2">
    <name type="scientific">Jeotgalicoccus meleagridis</name>
    <dbReference type="NCBI Taxonomy" id="2759181"/>
    <lineage>
        <taxon>Bacteria</taxon>
        <taxon>Bacillati</taxon>
        <taxon>Bacillota</taxon>
        <taxon>Bacilli</taxon>
        <taxon>Bacillales</taxon>
        <taxon>Staphylococcaceae</taxon>
        <taxon>Jeotgalicoccus</taxon>
    </lineage>
</organism>
<protein>
    <submittedName>
        <fullName evidence="1">(R)-2-hydroxyglutarate dehydrogenase</fullName>
        <ecNumber evidence="1">1.1.1.399</ecNumber>
    </submittedName>
</protein>
<keyword evidence="1" id="KW-0560">Oxidoreductase</keyword>
<dbReference type="Gene3D" id="3.40.50.720">
    <property type="entry name" value="NAD(P)-binding Rossmann-like Domain"/>
    <property type="match status" value="2"/>
</dbReference>
<dbReference type="EC" id="1.1.1.399" evidence="1"/>
<dbReference type="GO" id="GO:0016491">
    <property type="term" value="F:oxidoreductase activity"/>
    <property type="evidence" value="ECO:0007669"/>
    <property type="project" value="UniProtKB-KW"/>
</dbReference>
<sequence>MPNEQDVFFKKFTKRNPLPDQSVEALLDLFPRVLVTPHVGSNTDEALSNMIETSYDNFYQVLETGQYDNLI</sequence>
<dbReference type="Proteomes" id="UP000589351">
    <property type="component" value="Unassembled WGS sequence"/>
</dbReference>
<evidence type="ECO:0000313" key="2">
    <source>
        <dbReference type="Proteomes" id="UP000589351"/>
    </source>
</evidence>
<gene>
    <name evidence="1" type="primary">hgdH</name>
    <name evidence="1" type="ORF">JEODO184_01464</name>
</gene>